<dbReference type="GO" id="GO:0050660">
    <property type="term" value="F:flavin adenine dinucleotide binding"/>
    <property type="evidence" value="ECO:0007669"/>
    <property type="project" value="TreeGrafter"/>
</dbReference>
<keyword evidence="2" id="KW-0285">Flavoprotein</keyword>
<dbReference type="InterPro" id="IPR004099">
    <property type="entry name" value="Pyr_nucl-diS_OxRdtase_dimer"/>
</dbReference>
<name>A0A9W5UNZ6_9ACTN</name>
<evidence type="ECO:0000256" key="2">
    <source>
        <dbReference type="ARBA" id="ARBA00022630"/>
    </source>
</evidence>
<evidence type="ECO:0000259" key="7">
    <source>
        <dbReference type="Pfam" id="PF02852"/>
    </source>
</evidence>
<dbReference type="InterPro" id="IPR050151">
    <property type="entry name" value="Class-I_Pyr_Nuc-Dis_Oxidored"/>
</dbReference>
<evidence type="ECO:0000256" key="4">
    <source>
        <dbReference type="ARBA" id="ARBA00023027"/>
    </source>
</evidence>
<sequence length="473" mass="49355">MTSLEYDVVVIGAGPVGENVADRVVRGGLTAAIVERELVGGECSYWACMPTKALLRSASALRAARQLPGAREAVTGNLDAAAVLGRRDSFASHWRDDGQVSWLESAGIALHRGQGRIASARVVEVTGVDGVTTRLTARHAVVVATGSSALLPDIPGLRAAAPWSSREAASAGSVPRRLAIIGGGVVATEMATAFAALGSSVEVLARDGVLPSAEPFASELVTESLREAGVSVRLGVEAASVNRDDRGIVHIATVDGERVEADEVLVAIGRTPNTQDIGLDRVGLVPGAWLAVDDTLRVVGGGGWLYAAGDVNRRVLLTHQGKYQARAVGDAIVARAKGEKVEDGRWGRHAATADERAVPQVVFSDPEIASVGLTAAAAETAGLRIRVVDYDLGTVAGASLQADGYKGHARMVVDEDRKVVVGFTLAGPDVAELIHAATIAIVGEVPLDRLWHAVPAYPTVSEVWLRLLETYGR</sequence>
<evidence type="ECO:0000256" key="3">
    <source>
        <dbReference type="ARBA" id="ARBA00022827"/>
    </source>
</evidence>
<feature type="binding site" evidence="5">
    <location>
        <begin position="182"/>
        <end position="189"/>
    </location>
    <ligand>
        <name>NAD(+)</name>
        <dbReference type="ChEBI" id="CHEBI:57540"/>
    </ligand>
</feature>
<dbReference type="InterPro" id="IPR036188">
    <property type="entry name" value="FAD/NAD-bd_sf"/>
</dbReference>
<reference evidence="9" key="1">
    <citation type="submission" date="2021-01" db="EMBL/GenBank/DDBJ databases">
        <title>Whole genome shotgun sequence of Verrucosispora sediminis NBRC 107745.</title>
        <authorList>
            <person name="Komaki H."/>
            <person name="Tamura T."/>
        </authorList>
    </citation>
    <scope>NUCLEOTIDE SEQUENCE</scope>
    <source>
        <strain evidence="9">NBRC 107745</strain>
    </source>
</reference>
<dbReference type="GO" id="GO:0006103">
    <property type="term" value="P:2-oxoglutarate metabolic process"/>
    <property type="evidence" value="ECO:0007669"/>
    <property type="project" value="TreeGrafter"/>
</dbReference>
<comment type="similarity">
    <text evidence="1">Belongs to the class-I pyridine nucleotide-disulfide oxidoreductase family.</text>
</comment>
<organism evidence="9 10">
    <name type="scientific">Micromonospora sediminimaris</name>
    <dbReference type="NCBI Taxonomy" id="547162"/>
    <lineage>
        <taxon>Bacteria</taxon>
        <taxon>Bacillati</taxon>
        <taxon>Actinomycetota</taxon>
        <taxon>Actinomycetes</taxon>
        <taxon>Micromonosporales</taxon>
        <taxon>Micromonosporaceae</taxon>
        <taxon>Micromonospora</taxon>
    </lineage>
</organism>
<dbReference type="Pfam" id="PF07992">
    <property type="entry name" value="Pyr_redox_2"/>
    <property type="match status" value="1"/>
</dbReference>
<dbReference type="GO" id="GO:0004148">
    <property type="term" value="F:dihydrolipoyl dehydrogenase (NADH) activity"/>
    <property type="evidence" value="ECO:0007669"/>
    <property type="project" value="TreeGrafter"/>
</dbReference>
<feature type="binding site" evidence="5">
    <location>
        <position position="269"/>
    </location>
    <ligand>
        <name>NAD(+)</name>
        <dbReference type="ChEBI" id="CHEBI:57540"/>
    </ligand>
</feature>
<dbReference type="PANTHER" id="PTHR22912:SF151">
    <property type="entry name" value="DIHYDROLIPOYL DEHYDROGENASE, MITOCHONDRIAL"/>
    <property type="match status" value="1"/>
</dbReference>
<evidence type="ECO:0000256" key="1">
    <source>
        <dbReference type="ARBA" id="ARBA00007532"/>
    </source>
</evidence>
<feature type="binding site" evidence="5">
    <location>
        <position position="115"/>
    </location>
    <ligand>
        <name>FAD</name>
        <dbReference type="ChEBI" id="CHEBI:57692"/>
    </ligand>
</feature>
<dbReference type="InterPro" id="IPR023753">
    <property type="entry name" value="FAD/NAD-binding_dom"/>
</dbReference>
<comment type="cofactor">
    <cofactor evidence="5">
        <name>FAD</name>
        <dbReference type="ChEBI" id="CHEBI:57692"/>
    </cofactor>
    <text evidence="5">Binds 1 FAD per subunit.</text>
</comment>
<dbReference type="PRINTS" id="PR00368">
    <property type="entry name" value="FADPNR"/>
</dbReference>
<comment type="caution">
    <text evidence="9">The sequence shown here is derived from an EMBL/GenBank/DDBJ whole genome shotgun (WGS) entry which is preliminary data.</text>
</comment>
<dbReference type="AlphaFoldDB" id="A0A9W5UNZ6"/>
<keyword evidence="10" id="KW-1185">Reference proteome</keyword>
<evidence type="ECO:0000313" key="9">
    <source>
        <dbReference type="EMBL" id="GIJ31598.1"/>
    </source>
</evidence>
<feature type="binding site" evidence="5">
    <location>
        <position position="310"/>
    </location>
    <ligand>
        <name>FAD</name>
        <dbReference type="ChEBI" id="CHEBI:57692"/>
    </ligand>
</feature>
<keyword evidence="3 5" id="KW-0274">FAD</keyword>
<feature type="domain" description="FAD/NAD(P)-binding" evidence="8">
    <location>
        <begin position="6"/>
        <end position="322"/>
    </location>
</feature>
<accession>A0A9W5UNZ6</accession>
<dbReference type="Proteomes" id="UP000607311">
    <property type="component" value="Unassembled WGS sequence"/>
</dbReference>
<feature type="binding site" evidence="5">
    <location>
        <begin position="145"/>
        <end position="147"/>
    </location>
    <ligand>
        <name>FAD</name>
        <dbReference type="ChEBI" id="CHEBI:57692"/>
    </ligand>
</feature>
<dbReference type="InterPro" id="IPR016156">
    <property type="entry name" value="FAD/NAD-linked_Rdtase_dimer_sf"/>
</dbReference>
<dbReference type="PIRSF" id="PIRSF000350">
    <property type="entry name" value="Mercury_reductase_MerA"/>
    <property type="match status" value="1"/>
</dbReference>
<feature type="disulfide bond" description="Redox-active" evidence="6">
    <location>
        <begin position="43"/>
        <end position="48"/>
    </location>
</feature>
<evidence type="ECO:0000313" key="10">
    <source>
        <dbReference type="Proteomes" id="UP000607311"/>
    </source>
</evidence>
<dbReference type="Gene3D" id="3.30.390.30">
    <property type="match status" value="1"/>
</dbReference>
<evidence type="ECO:0000259" key="8">
    <source>
        <dbReference type="Pfam" id="PF07992"/>
    </source>
</evidence>
<dbReference type="InterPro" id="IPR001100">
    <property type="entry name" value="Pyr_nuc-diS_OxRdtase"/>
</dbReference>
<feature type="domain" description="Pyridine nucleotide-disulphide oxidoreductase dimerisation" evidence="7">
    <location>
        <begin position="358"/>
        <end position="464"/>
    </location>
</feature>
<proteinExistence type="inferred from homology"/>
<dbReference type="RefSeq" id="WP_093402542.1">
    <property type="nucleotide sequence ID" value="NZ_BOPD01000006.1"/>
</dbReference>
<feature type="binding site" evidence="5">
    <location>
        <position position="52"/>
    </location>
    <ligand>
        <name>FAD</name>
        <dbReference type="ChEBI" id="CHEBI:57692"/>
    </ligand>
</feature>
<evidence type="ECO:0000256" key="6">
    <source>
        <dbReference type="PIRSR" id="PIRSR000350-4"/>
    </source>
</evidence>
<keyword evidence="5" id="KW-0547">Nucleotide-binding</keyword>
<dbReference type="SUPFAM" id="SSF55424">
    <property type="entry name" value="FAD/NAD-linked reductases, dimerisation (C-terminal) domain"/>
    <property type="match status" value="1"/>
</dbReference>
<protein>
    <submittedName>
        <fullName evidence="9">Oxidoreductase</fullName>
    </submittedName>
</protein>
<dbReference type="EMBL" id="BOPD01000006">
    <property type="protein sequence ID" value="GIJ31598.1"/>
    <property type="molecule type" value="Genomic_DNA"/>
</dbReference>
<evidence type="ECO:0000256" key="5">
    <source>
        <dbReference type="PIRSR" id="PIRSR000350-3"/>
    </source>
</evidence>
<dbReference type="OrthoDB" id="9800167at2"/>
<dbReference type="Pfam" id="PF02852">
    <property type="entry name" value="Pyr_redox_dim"/>
    <property type="match status" value="1"/>
</dbReference>
<dbReference type="PANTHER" id="PTHR22912">
    <property type="entry name" value="DISULFIDE OXIDOREDUCTASE"/>
    <property type="match status" value="1"/>
</dbReference>
<dbReference type="SUPFAM" id="SSF51905">
    <property type="entry name" value="FAD/NAD(P)-binding domain"/>
    <property type="match status" value="1"/>
</dbReference>
<dbReference type="PRINTS" id="PR00411">
    <property type="entry name" value="PNDRDTASEI"/>
</dbReference>
<keyword evidence="4 5" id="KW-0520">NAD</keyword>
<gene>
    <name evidence="9" type="ORF">Vse01_07460</name>
</gene>
<dbReference type="Gene3D" id="3.50.50.60">
    <property type="entry name" value="FAD/NAD(P)-binding domain"/>
    <property type="match status" value="2"/>
</dbReference>